<dbReference type="RefSeq" id="WP_113055111.1">
    <property type="nucleotide sequence ID" value="NZ_CP175536.1"/>
</dbReference>
<protein>
    <submittedName>
        <fullName evidence="2">Uncharacterized protein</fullName>
    </submittedName>
</protein>
<keyword evidence="1" id="KW-1133">Transmembrane helix</keyword>
<gene>
    <name evidence="2" type="ORF">DC345_22965</name>
</gene>
<evidence type="ECO:0000313" key="2">
    <source>
        <dbReference type="EMBL" id="RAW12182.1"/>
    </source>
</evidence>
<proteinExistence type="predicted"/>
<evidence type="ECO:0000313" key="3">
    <source>
        <dbReference type="Proteomes" id="UP000250642"/>
    </source>
</evidence>
<dbReference type="AlphaFoldDB" id="A0A329QL88"/>
<evidence type="ECO:0000256" key="1">
    <source>
        <dbReference type="SAM" id="Phobius"/>
    </source>
</evidence>
<comment type="caution">
    <text evidence="2">The sequence shown here is derived from an EMBL/GenBank/DDBJ whole genome shotgun (WGS) entry which is preliminary data.</text>
</comment>
<dbReference type="Proteomes" id="UP000250642">
    <property type="component" value="Unassembled WGS sequence"/>
</dbReference>
<dbReference type="EMBL" id="QEVW01000015">
    <property type="protein sequence ID" value="RAW12182.1"/>
    <property type="molecule type" value="Genomic_DNA"/>
</dbReference>
<keyword evidence="1" id="KW-0472">Membrane</keyword>
<feature type="transmembrane region" description="Helical" evidence="1">
    <location>
        <begin position="20"/>
        <end position="40"/>
    </location>
</feature>
<reference evidence="2 3" key="1">
    <citation type="submission" date="2018-04" db="EMBL/GenBank/DDBJ databases">
        <title>Paenibacillus taichungensis Genome sequencing and assembly.</title>
        <authorList>
            <person name="Xu J."/>
            <person name="Rensing C."/>
            <person name="Mazhar H.S."/>
        </authorList>
    </citation>
    <scope>NUCLEOTIDE SEQUENCE [LARGE SCALE GENOMIC DNA]</scope>
    <source>
        <strain evidence="2 3">NC1</strain>
    </source>
</reference>
<keyword evidence="1" id="KW-0812">Transmembrane</keyword>
<organism evidence="2 3">
    <name type="scientific">Paenibacillus taichungensis</name>
    <dbReference type="NCBI Taxonomy" id="484184"/>
    <lineage>
        <taxon>Bacteria</taxon>
        <taxon>Bacillati</taxon>
        <taxon>Bacillota</taxon>
        <taxon>Bacilli</taxon>
        <taxon>Bacillales</taxon>
        <taxon>Paenibacillaceae</taxon>
        <taxon>Paenibacillus</taxon>
    </lineage>
</organism>
<name>A0A329QL88_9BACL</name>
<accession>A0A329QL88</accession>
<sequence>MPNDTEGEMGVESKGCKLRVIASGLCMATVMLVSVFTGGITNSGERTGLAEISVQQNDKFPPVTLLDLNDPVPHR</sequence>